<evidence type="ECO:0000256" key="3">
    <source>
        <dbReference type="ARBA" id="ARBA00022475"/>
    </source>
</evidence>
<dbReference type="RefSeq" id="WP_166635726.1">
    <property type="nucleotide sequence ID" value="NZ_RWKG01000049.1"/>
</dbReference>
<name>A0AAQ1YJN1_HAEHA</name>
<dbReference type="PANTHER" id="PTHR33452">
    <property type="entry name" value="OXIDOREDUCTASE CATD-RELATED"/>
    <property type="match status" value="1"/>
</dbReference>
<protein>
    <recommendedName>
        <fullName evidence="10">DoxX family protein</fullName>
    </recommendedName>
</protein>
<dbReference type="GO" id="GO:0005886">
    <property type="term" value="C:plasma membrane"/>
    <property type="evidence" value="ECO:0007669"/>
    <property type="project" value="UniProtKB-SubCell"/>
</dbReference>
<comment type="caution">
    <text evidence="8">The sequence shown here is derived from an EMBL/GenBank/DDBJ whole genome shotgun (WGS) entry which is preliminary data.</text>
</comment>
<keyword evidence="4 7" id="KW-0812">Transmembrane</keyword>
<evidence type="ECO:0000256" key="1">
    <source>
        <dbReference type="ARBA" id="ARBA00004651"/>
    </source>
</evidence>
<dbReference type="PANTHER" id="PTHR33452:SF7">
    <property type="entry name" value="DOXX FAMILY PROTEIN"/>
    <property type="match status" value="1"/>
</dbReference>
<organism evidence="8 9">
    <name type="scientific">Haemophilus haemolyticus</name>
    <dbReference type="NCBI Taxonomy" id="726"/>
    <lineage>
        <taxon>Bacteria</taxon>
        <taxon>Pseudomonadati</taxon>
        <taxon>Pseudomonadota</taxon>
        <taxon>Gammaproteobacteria</taxon>
        <taxon>Pasteurellales</taxon>
        <taxon>Pasteurellaceae</taxon>
        <taxon>Haemophilus</taxon>
    </lineage>
</organism>
<keyword evidence="5 7" id="KW-1133">Transmembrane helix</keyword>
<gene>
    <name evidence="8" type="ORF">EGH31_1836</name>
</gene>
<dbReference type="AlphaFoldDB" id="A0AAQ1YJN1"/>
<dbReference type="InterPro" id="IPR032808">
    <property type="entry name" value="DoxX"/>
</dbReference>
<dbReference type="Pfam" id="PF07681">
    <property type="entry name" value="DoxX"/>
    <property type="match status" value="1"/>
</dbReference>
<evidence type="ECO:0000313" key="9">
    <source>
        <dbReference type="Proteomes" id="UP000294998"/>
    </source>
</evidence>
<reference evidence="8 9" key="1">
    <citation type="submission" date="2018-12" db="EMBL/GenBank/DDBJ databases">
        <authorList>
            <person name="Fluit A.C."/>
        </authorList>
    </citation>
    <scope>NUCLEOTIDE SEQUENCE [LARGE SCALE GENOMIC DNA]</scope>
    <source>
        <strain evidence="8 9">16-549009</strain>
    </source>
</reference>
<keyword evidence="6 7" id="KW-0472">Membrane</keyword>
<evidence type="ECO:0000256" key="7">
    <source>
        <dbReference type="SAM" id="Phobius"/>
    </source>
</evidence>
<feature type="transmembrane region" description="Helical" evidence="7">
    <location>
        <begin position="68"/>
        <end position="95"/>
    </location>
</feature>
<comment type="similarity">
    <text evidence="2">Belongs to the DoxX family.</text>
</comment>
<accession>A0AAQ1YJN1</accession>
<sequence length="152" mass="17258">MKDCKIQGISSGVSLLILRFFLAWEFLEAGLEKWNGQNWFTEIQDRFPFPFNLIPADINWHVAMGSELILPFLLIFGVLTRFSALGLTILISVAWYSIHADSGYNVCDNGYKLPLIYVVTLLILITQGAGKLSLDTLIKKVYPTKSWLKFLL</sequence>
<evidence type="ECO:0000256" key="6">
    <source>
        <dbReference type="ARBA" id="ARBA00023136"/>
    </source>
</evidence>
<evidence type="ECO:0008006" key="10">
    <source>
        <dbReference type="Google" id="ProtNLM"/>
    </source>
</evidence>
<comment type="subcellular location">
    <subcellularLocation>
        <location evidence="1">Cell membrane</location>
        <topology evidence="1">Multi-pass membrane protein</topology>
    </subcellularLocation>
</comment>
<evidence type="ECO:0000256" key="4">
    <source>
        <dbReference type="ARBA" id="ARBA00022692"/>
    </source>
</evidence>
<evidence type="ECO:0000313" key="8">
    <source>
        <dbReference type="EMBL" id="TDN40656.1"/>
    </source>
</evidence>
<dbReference type="EMBL" id="RWKG01000049">
    <property type="protein sequence ID" value="TDN40656.1"/>
    <property type="molecule type" value="Genomic_DNA"/>
</dbReference>
<feature type="transmembrane region" description="Helical" evidence="7">
    <location>
        <begin position="115"/>
        <end position="134"/>
    </location>
</feature>
<dbReference type="InterPro" id="IPR051907">
    <property type="entry name" value="DoxX-like_oxidoreductase"/>
</dbReference>
<evidence type="ECO:0000256" key="2">
    <source>
        <dbReference type="ARBA" id="ARBA00006679"/>
    </source>
</evidence>
<evidence type="ECO:0000256" key="5">
    <source>
        <dbReference type="ARBA" id="ARBA00022989"/>
    </source>
</evidence>
<dbReference type="Proteomes" id="UP000294998">
    <property type="component" value="Unassembled WGS sequence"/>
</dbReference>
<keyword evidence="3" id="KW-1003">Cell membrane</keyword>
<proteinExistence type="inferred from homology"/>